<gene>
    <name evidence="3" type="ORF">HNQ01_001045</name>
</gene>
<keyword evidence="2" id="KW-0472">Membrane</keyword>
<accession>A0ABX2FZ87</accession>
<dbReference type="EMBL" id="JABSNM010000003">
    <property type="protein sequence ID" value="NRT55335.1"/>
    <property type="molecule type" value="Genomic_DNA"/>
</dbReference>
<dbReference type="PANTHER" id="PTHR30441">
    <property type="entry name" value="DUF748 DOMAIN-CONTAINING PROTEIN"/>
    <property type="match status" value="1"/>
</dbReference>
<dbReference type="InterPro" id="IPR036737">
    <property type="entry name" value="OmpA-like_sf"/>
</dbReference>
<evidence type="ECO:0000313" key="3">
    <source>
        <dbReference type="EMBL" id="NRT55335.1"/>
    </source>
</evidence>
<evidence type="ECO:0000313" key="4">
    <source>
        <dbReference type="Proteomes" id="UP001516061"/>
    </source>
</evidence>
<proteinExistence type="predicted"/>
<comment type="caution">
    <text evidence="3">The sequence shown here is derived from an EMBL/GenBank/DDBJ whole genome shotgun (WGS) entry which is preliminary data.</text>
</comment>
<organism evidence="3 4">
    <name type="scientific">Sphaerotilus uruguayifluvii</name>
    <dbReference type="NCBI Taxonomy" id="2735897"/>
    <lineage>
        <taxon>Bacteria</taxon>
        <taxon>Pseudomonadati</taxon>
        <taxon>Pseudomonadota</taxon>
        <taxon>Betaproteobacteria</taxon>
        <taxon>Burkholderiales</taxon>
        <taxon>Sphaerotilaceae</taxon>
        <taxon>Sphaerotilus</taxon>
    </lineage>
</organism>
<name>A0ABX2FZ87_9BURK</name>
<keyword evidence="4" id="KW-1185">Reference proteome</keyword>
<dbReference type="PANTHER" id="PTHR30441:SF8">
    <property type="entry name" value="DUF748 DOMAIN-CONTAINING PROTEIN"/>
    <property type="match status" value="1"/>
</dbReference>
<keyword evidence="1" id="KW-0175">Coiled coil</keyword>
<dbReference type="InterPro" id="IPR008023">
    <property type="entry name" value="DUF748"/>
</dbReference>
<dbReference type="Pfam" id="PF05359">
    <property type="entry name" value="DUF748"/>
    <property type="match status" value="2"/>
</dbReference>
<feature type="transmembrane region" description="Helical" evidence="2">
    <location>
        <begin position="22"/>
        <end position="44"/>
    </location>
</feature>
<keyword evidence="2" id="KW-1133">Transmembrane helix</keyword>
<dbReference type="InterPro" id="IPR052894">
    <property type="entry name" value="AsmA-related"/>
</dbReference>
<reference evidence="3 4" key="1">
    <citation type="submission" date="2020-05" db="EMBL/GenBank/DDBJ databases">
        <title>Genomic Encyclopedia of Type Strains, Phase IV (KMG-V): Genome sequencing to study the core and pangenomes of soil and plant-associated prokaryotes.</title>
        <authorList>
            <person name="Whitman W."/>
        </authorList>
    </citation>
    <scope>NUCLEOTIDE SEQUENCE [LARGE SCALE GENOMIC DNA]</scope>
    <source>
        <strain evidence="3 4">C29</strain>
    </source>
</reference>
<feature type="coiled-coil region" evidence="1">
    <location>
        <begin position="1107"/>
        <end position="1134"/>
    </location>
</feature>
<protein>
    <submittedName>
        <fullName evidence="3">Uncharacterized protein involved in outer membrane biogenesis</fullName>
    </submittedName>
</protein>
<dbReference type="Gene3D" id="3.30.1330.60">
    <property type="entry name" value="OmpA-like domain"/>
    <property type="match status" value="1"/>
</dbReference>
<dbReference type="RefSeq" id="WP_173804310.1">
    <property type="nucleotide sequence ID" value="NZ_JABSNM010000003.1"/>
</dbReference>
<evidence type="ECO:0000256" key="1">
    <source>
        <dbReference type="SAM" id="Coils"/>
    </source>
</evidence>
<evidence type="ECO:0000256" key="2">
    <source>
        <dbReference type="SAM" id="Phobius"/>
    </source>
</evidence>
<sequence>MTSDAPEDTRPAPTPPARARRLLRAAAIALGGLLLLWLLSWLALPPLLKSLVETQASQALGRPVTLERVRFRPWAMDLAIERLRIGAAAGTTPAEPLLEVARLHADLDAASLWQLAPVVAALEIEAPALRLTRTAEGRYDIDDLIARLAAPSPAPQPDRGPARFALHNLRLSGGSVRFDDRPTGQVHQLGELTLTLPFLSTLPSQVEIEVAPRLAFVLDGARFDSQAQGRPFAPHRTTQASFSLPQLDLAPWLGHWPAALPVRLLRGRIGTELKLDFDAPAGATPVVRLSGRVQAQELAFADRDGHALLGWNDLDIALRDVQPLARRLAFGAITLDGLTLDLARDAQGRLNLARLAAPDSPTPAAAPAPQASAAASAAIAPEAPAWQVSVEALALHDTRIGWQDATTQPAARLALERLSLETGALAWPMQQPARLKLEAALAAPARGTLAVEGQADPGAADLALKIDALGLEAFAPYLRPVLKPRLDGRLAAQARLRWQAGDAPALNIALERGELTALKLSTPDAPAATPPLAALERLEIEAGQIDLNARQVEIGRLRLLQPSTRLERDAQGRLNLADWLAAPPATPASAPAAVEPPTPGWSLRLGTLQLEDGRLGWRDLQPEDDVALEIERLQLGVQDLQWRGDRLGAPLRWQLAADLRGEGGTRRAGPTAPVIDARGQLALEPLAVSARLKLQALPLHLLAPYAPPMPGVELVRARLGWDGELTLRQPAAGLQLALRGDGRLADLQLHTRQRGGSASSGSTEGDDGAELLSWQTLSLQGLDVALQPGARPKVRLRETALDGLFARLMITPEGRFNLRDAGERPVAVTSAPAAASAAASAASAPASRPAAGTPAELPVDLDIGPTRLSRARIDFEDRFIRPNYSADLDDLHGQLGAWRSGSREMATLTLAGKVARTGDLSVSGRLQPLASPPALDIQARASDIELAPLSPYSGKYAGYGIERGKLSMDVAYRIDESGRLDATNRLVLNQLTFGEAVDSPDATKLPVRLAVALLSDRHGVIDLDLPIGGSLNDPQFSVFGLVLKVLGNVLTKALTAPFSLLSGGSGEDLSRVAFLPGLAQLQPDAPALLDRVARSLADRPALTVTLAGEADREAERAAWQAAALERRLQALHRRELARAGARADLADETARAMTDAERQRLLALLVTQRLKGGVPAGSTATAALAAAEPVDDEDWRELATARAEAVRDALRERGLANERVFVAAPKLLAGQAGGSPQVGMTLSAR</sequence>
<keyword evidence="2" id="KW-0812">Transmembrane</keyword>
<dbReference type="Proteomes" id="UP001516061">
    <property type="component" value="Unassembled WGS sequence"/>
</dbReference>